<reference evidence="1 2" key="1">
    <citation type="submission" date="2019-06" db="EMBL/GenBank/DDBJ databases">
        <title>Draft genome of Streptomyces sedi sp. JCM16909.</title>
        <authorList>
            <person name="Klykleung N."/>
            <person name="Tanasupawat S."/>
            <person name="Kudo T."/>
            <person name="Yuki M."/>
            <person name="Ohkuma M."/>
        </authorList>
    </citation>
    <scope>NUCLEOTIDE SEQUENCE [LARGE SCALE GENOMIC DNA]</scope>
    <source>
        <strain evidence="1 2">JCM 16909</strain>
    </source>
</reference>
<evidence type="ECO:0000313" key="1">
    <source>
        <dbReference type="EMBL" id="TNM26355.1"/>
    </source>
</evidence>
<accession>A0A5C4US65</accession>
<gene>
    <name evidence="1" type="ORF">FH715_24310</name>
</gene>
<dbReference type="OrthoDB" id="9789980at2"/>
<evidence type="ECO:0000313" key="2">
    <source>
        <dbReference type="Proteomes" id="UP000311713"/>
    </source>
</evidence>
<keyword evidence="2" id="KW-1185">Reference proteome</keyword>
<dbReference type="Pfam" id="PF14025">
    <property type="entry name" value="DUF4241"/>
    <property type="match status" value="1"/>
</dbReference>
<name>A0A5C4US65_9ACTN</name>
<protein>
    <submittedName>
        <fullName evidence="1">DUF4241 domain-containing protein</fullName>
    </submittedName>
</protein>
<dbReference type="InterPro" id="IPR025335">
    <property type="entry name" value="DUF4241"/>
</dbReference>
<proteinExistence type="predicted"/>
<comment type="caution">
    <text evidence="1">The sequence shown here is derived from an EMBL/GenBank/DDBJ whole genome shotgun (WGS) entry which is preliminary data.</text>
</comment>
<dbReference type="Proteomes" id="UP000311713">
    <property type="component" value="Unassembled WGS sequence"/>
</dbReference>
<dbReference type="AlphaFoldDB" id="A0A5C4US65"/>
<sequence length="224" mass="23072">MMTLPAPDVARLFTVGGSHRGADGLIATVVSLHEAPLTLPTGRVAACDPMIGIEEGVEPFTDEVPPGTYPVVLSVAEVARPDDASYTHERAAAAWLRIGERPAADWSAALTAGQDPAELAHGEWFGYGVDTGTACFVDASVTPRLRPLLGEDGDGGPLIDAVYGTASPSLTPRPAAVVEPESGVGMVAFPSGWGDGAYPTWVGRDAAGRVVGFLTTFFVVEGAG</sequence>
<organism evidence="1 2">
    <name type="scientific">Streptomyces sedi</name>
    <dbReference type="NCBI Taxonomy" id="555059"/>
    <lineage>
        <taxon>Bacteria</taxon>
        <taxon>Bacillati</taxon>
        <taxon>Actinomycetota</taxon>
        <taxon>Actinomycetes</taxon>
        <taxon>Kitasatosporales</taxon>
        <taxon>Streptomycetaceae</taxon>
        <taxon>Streptomyces</taxon>
    </lineage>
</organism>
<dbReference type="EMBL" id="VDGT01000023">
    <property type="protein sequence ID" value="TNM26355.1"/>
    <property type="molecule type" value="Genomic_DNA"/>
</dbReference>